<feature type="compositionally biased region" description="Basic and acidic residues" evidence="1">
    <location>
        <begin position="49"/>
        <end position="63"/>
    </location>
</feature>
<dbReference type="AlphaFoldDB" id="A0AB34WXE1"/>
<dbReference type="InterPro" id="IPR021949">
    <property type="entry name" value="DUF3566_TM"/>
</dbReference>
<name>A0AB34WXE1_9ACTO</name>
<evidence type="ECO:0000313" key="7">
    <source>
        <dbReference type="Proteomes" id="UP000243201"/>
    </source>
</evidence>
<protein>
    <recommendedName>
        <fullName evidence="3">DUF3566 domain-containing protein</fullName>
    </recommendedName>
</protein>
<keyword evidence="2" id="KW-0812">Transmembrane</keyword>
<feature type="compositionally biased region" description="Basic and acidic residues" evidence="1">
    <location>
        <begin position="1"/>
        <end position="25"/>
    </location>
</feature>
<feature type="domain" description="DUF3566" evidence="3">
    <location>
        <begin position="118"/>
        <end position="235"/>
    </location>
</feature>
<organism evidence="4 6">
    <name type="scientific">Varibaculum cambriense</name>
    <dbReference type="NCBI Taxonomy" id="184870"/>
    <lineage>
        <taxon>Bacteria</taxon>
        <taxon>Bacillati</taxon>
        <taxon>Actinomycetota</taxon>
        <taxon>Actinomycetes</taxon>
        <taxon>Actinomycetales</taxon>
        <taxon>Actinomycetaceae</taxon>
        <taxon>Varibaculum</taxon>
    </lineage>
</organism>
<gene>
    <name evidence="5" type="ORF">CJ240_07375</name>
    <name evidence="4" type="ORF">HMPREF1862_01986</name>
</gene>
<dbReference type="RefSeq" id="WP_082714205.1">
    <property type="nucleotide sequence ID" value="NZ_CAUPGC010000004.1"/>
</dbReference>
<keyword evidence="2" id="KW-0472">Membrane</keyword>
<evidence type="ECO:0000259" key="3">
    <source>
        <dbReference type="Pfam" id="PF12089"/>
    </source>
</evidence>
<feature type="region of interest" description="Disordered" evidence="1">
    <location>
        <begin position="1"/>
        <end position="110"/>
    </location>
</feature>
<reference evidence="4 6" key="1">
    <citation type="submission" date="2016-01" db="EMBL/GenBank/DDBJ databases">
        <authorList>
            <person name="Mitreva M."/>
            <person name="Pepin K.H."/>
            <person name="Mihindukulasuriya K.A."/>
            <person name="Fulton R."/>
            <person name="Fronick C."/>
            <person name="O'Laughlin M."/>
            <person name="Miner T."/>
            <person name="Herter B."/>
            <person name="Rosa B.A."/>
            <person name="Cordes M."/>
            <person name="Tomlinson C."/>
            <person name="Wollam A."/>
            <person name="Palsikar V.B."/>
            <person name="Mardis E.R."/>
            <person name="Wilson R.K."/>
        </authorList>
    </citation>
    <scope>NUCLEOTIDE SEQUENCE [LARGE SCALE GENOMIC DNA]</scope>
    <source>
        <strain evidence="4 6">DNF00696</strain>
    </source>
</reference>
<dbReference type="Proteomes" id="UP000070572">
    <property type="component" value="Unassembled WGS sequence"/>
</dbReference>
<keyword evidence="7" id="KW-1185">Reference proteome</keyword>
<keyword evidence="2" id="KW-1133">Transmembrane helix</keyword>
<dbReference type="EMBL" id="LSDN01000028">
    <property type="protein sequence ID" value="KXB79361.1"/>
    <property type="molecule type" value="Genomic_DNA"/>
</dbReference>
<reference evidence="5 7" key="2">
    <citation type="submission" date="2017-09" db="EMBL/GenBank/DDBJ databases">
        <title>Bacterial strain isolated from the female urinary microbiota.</title>
        <authorList>
            <person name="Thomas-White K."/>
            <person name="Kumar N."/>
            <person name="Forster S."/>
            <person name="Putonti C."/>
            <person name="Lawley T."/>
            <person name="Wolfe A.J."/>
        </authorList>
    </citation>
    <scope>NUCLEOTIDE SEQUENCE [LARGE SCALE GENOMIC DNA]</scope>
    <source>
        <strain evidence="5 7">UMB0744</strain>
    </source>
</reference>
<dbReference type="Pfam" id="PF12089">
    <property type="entry name" value="DUF3566"/>
    <property type="match status" value="1"/>
</dbReference>
<evidence type="ECO:0000256" key="1">
    <source>
        <dbReference type="SAM" id="MobiDB-lite"/>
    </source>
</evidence>
<proteinExistence type="predicted"/>
<dbReference type="EMBL" id="PNGC01000002">
    <property type="protein sequence ID" value="PMB89559.1"/>
    <property type="molecule type" value="Genomic_DNA"/>
</dbReference>
<dbReference type="Proteomes" id="UP000243201">
    <property type="component" value="Unassembled WGS sequence"/>
</dbReference>
<evidence type="ECO:0000313" key="4">
    <source>
        <dbReference type="EMBL" id="KXB79361.1"/>
    </source>
</evidence>
<comment type="caution">
    <text evidence="4">The sequence shown here is derived from an EMBL/GenBank/DDBJ whole genome shotgun (WGS) entry which is preliminary data.</text>
</comment>
<accession>A0AB34WXE1</accession>
<evidence type="ECO:0000313" key="5">
    <source>
        <dbReference type="EMBL" id="PMB89559.1"/>
    </source>
</evidence>
<evidence type="ECO:0000313" key="6">
    <source>
        <dbReference type="Proteomes" id="UP000070572"/>
    </source>
</evidence>
<evidence type="ECO:0000256" key="2">
    <source>
        <dbReference type="SAM" id="Phobius"/>
    </source>
</evidence>
<feature type="transmembrane region" description="Helical" evidence="2">
    <location>
        <begin position="136"/>
        <end position="159"/>
    </location>
</feature>
<feature type="transmembrane region" description="Helical" evidence="2">
    <location>
        <begin position="199"/>
        <end position="222"/>
    </location>
</feature>
<sequence length="236" mass="25193">MTTDGKDQDKARSEQTADNVSRENESPSLSEDNRAPQSLWDETPQTEEIQNKDGDSQVKKNEKSPQAAGKKAAVKSGSKGGNSSAIPQVPEVSSSVQKKGETEAAGASSAKKIAEYQPRQISLVVSRIDPWSVMKVSFLLSVALGIAMVLAGLLVWLLLNSMSVFSSVENFINDIDPTGSIASIIDYLRLPRVMAMSTIVAVSNVILTTAFSTVGAFIYNLVTSLVGGIRLALTDE</sequence>
<feature type="compositionally biased region" description="Low complexity" evidence="1">
    <location>
        <begin position="67"/>
        <end position="85"/>
    </location>
</feature>